<dbReference type="AlphaFoldDB" id="A0A1J5PHS1"/>
<accession>A0A1J5PHS1</accession>
<evidence type="ECO:0000313" key="2">
    <source>
        <dbReference type="EMBL" id="OIQ71006.1"/>
    </source>
</evidence>
<organism evidence="2">
    <name type="scientific">mine drainage metagenome</name>
    <dbReference type="NCBI Taxonomy" id="410659"/>
    <lineage>
        <taxon>unclassified sequences</taxon>
        <taxon>metagenomes</taxon>
        <taxon>ecological metagenomes</taxon>
    </lineage>
</organism>
<proteinExistence type="predicted"/>
<comment type="caution">
    <text evidence="2">The sequence shown here is derived from an EMBL/GenBank/DDBJ whole genome shotgun (WGS) entry which is preliminary data.</text>
</comment>
<reference evidence="2" key="1">
    <citation type="submission" date="2016-10" db="EMBL/GenBank/DDBJ databases">
        <title>Sequence of Gallionella enrichment culture.</title>
        <authorList>
            <person name="Poehlein A."/>
            <person name="Muehling M."/>
            <person name="Daniel R."/>
        </authorList>
    </citation>
    <scope>NUCLEOTIDE SEQUENCE</scope>
</reference>
<name>A0A1J5PHS1_9ZZZZ</name>
<keyword evidence="1" id="KW-1133">Transmembrane helix</keyword>
<protein>
    <submittedName>
        <fullName evidence="2">Uncharacterized protein</fullName>
    </submittedName>
</protein>
<gene>
    <name evidence="2" type="ORF">GALL_473800</name>
</gene>
<feature type="transmembrane region" description="Helical" evidence="1">
    <location>
        <begin position="6"/>
        <end position="29"/>
    </location>
</feature>
<keyword evidence="1" id="KW-0472">Membrane</keyword>
<evidence type="ECO:0000256" key="1">
    <source>
        <dbReference type="SAM" id="Phobius"/>
    </source>
</evidence>
<sequence>MAYRPFIGRLGVVTAYLAFAFVGAIILGVF</sequence>
<dbReference type="EMBL" id="MLJW01003920">
    <property type="protein sequence ID" value="OIQ71006.1"/>
    <property type="molecule type" value="Genomic_DNA"/>
</dbReference>
<keyword evidence="1" id="KW-0812">Transmembrane</keyword>